<dbReference type="Proteomes" id="UP000005459">
    <property type="component" value="Unassembled WGS sequence"/>
</dbReference>
<dbReference type="AlphaFoldDB" id="F9UHQ7"/>
<keyword evidence="2" id="KW-1185">Reference proteome</keyword>
<dbReference type="STRING" id="768671.ThimaDRAFT_4460"/>
<protein>
    <submittedName>
        <fullName evidence="1">Uncharacterized protein</fullName>
    </submittedName>
</protein>
<dbReference type="EMBL" id="AFWV01000020">
    <property type="protein sequence ID" value="EGV16233.1"/>
    <property type="molecule type" value="Genomic_DNA"/>
</dbReference>
<name>F9UHQ7_9GAMM</name>
<accession>F9UHQ7</accession>
<evidence type="ECO:0000313" key="2">
    <source>
        <dbReference type="Proteomes" id="UP000005459"/>
    </source>
</evidence>
<organism evidence="1 2">
    <name type="scientific">Thiocapsa marina 5811</name>
    <dbReference type="NCBI Taxonomy" id="768671"/>
    <lineage>
        <taxon>Bacteria</taxon>
        <taxon>Pseudomonadati</taxon>
        <taxon>Pseudomonadota</taxon>
        <taxon>Gammaproteobacteria</taxon>
        <taxon>Chromatiales</taxon>
        <taxon>Chromatiaceae</taxon>
        <taxon>Thiocapsa</taxon>
    </lineage>
</organism>
<sequence>MHRTPAMRDDDLERVWKPLLVAARKLPPTGSGFDSLMARALDAFAGTSIERFPTASELALPVALSLLGLDTSAPPAEVVATLQHHMAAAPAAHPLDVVTAYGCGWARRVAPTATGWDGRWDRAQAALHALVARFVGDAAKQLERAGIRFPYEPDTAFAADLLIIRLYRPLSTLPLDEAQALYITCTEDGAQVTCGEDHEELIPAGAKAVYDVRHDKAGPPRLRRGENTLTLAPDHASVLRVTAMDLETRITLTAGNREKTLKLAPSEILELAGPVTLDVLECTCGHWRCAERHRLSGWQPDAAEISLASFVASAVKGPGRTLRTGTFPQGMLFALWSREGF</sequence>
<proteinExistence type="predicted"/>
<dbReference type="RefSeq" id="WP_007195332.1">
    <property type="nucleotide sequence ID" value="NZ_AFWV01000020.1"/>
</dbReference>
<gene>
    <name evidence="1" type="ORF">ThimaDRAFT_4460</name>
</gene>
<evidence type="ECO:0000313" key="1">
    <source>
        <dbReference type="EMBL" id="EGV16233.1"/>
    </source>
</evidence>
<reference evidence="1 2" key="1">
    <citation type="submission" date="2011-06" db="EMBL/GenBank/DDBJ databases">
        <title>The draft genome of Thiocapsa marina 5811.</title>
        <authorList>
            <consortium name="US DOE Joint Genome Institute (JGI-PGF)"/>
            <person name="Lucas S."/>
            <person name="Han J."/>
            <person name="Cheng J.-F."/>
            <person name="Goodwin L."/>
            <person name="Pitluck S."/>
            <person name="Peters L."/>
            <person name="Land M.L."/>
            <person name="Hauser L."/>
            <person name="Vogl K."/>
            <person name="Liu Z."/>
            <person name="Imhoff J."/>
            <person name="Thiel V."/>
            <person name="Frigaard N.-U."/>
            <person name="Bryant D."/>
            <person name="Woyke T.J."/>
        </authorList>
    </citation>
    <scope>NUCLEOTIDE SEQUENCE [LARGE SCALE GENOMIC DNA]</scope>
    <source>
        <strain evidence="1 2">5811</strain>
    </source>
</reference>